<dbReference type="OrthoDB" id="6254901at2759"/>
<reference evidence="2 3" key="2">
    <citation type="submission" date="2018-11" db="EMBL/GenBank/DDBJ databases">
        <authorList>
            <consortium name="Pathogen Informatics"/>
        </authorList>
    </citation>
    <scope>NUCLEOTIDE SEQUENCE [LARGE SCALE GENOMIC DNA]</scope>
    <source>
        <strain evidence="2 3">Egypt</strain>
    </source>
</reference>
<gene>
    <name evidence="2" type="ORF">ECPE_LOCUS3449</name>
</gene>
<evidence type="ECO:0000313" key="2">
    <source>
        <dbReference type="EMBL" id="VDP69555.1"/>
    </source>
</evidence>
<keyword evidence="3" id="KW-1185">Reference proteome</keyword>
<dbReference type="AlphaFoldDB" id="A0A183A914"/>
<feature type="compositionally biased region" description="Low complexity" evidence="1">
    <location>
        <begin position="139"/>
        <end position="157"/>
    </location>
</feature>
<organism evidence="4">
    <name type="scientific">Echinostoma caproni</name>
    <dbReference type="NCBI Taxonomy" id="27848"/>
    <lineage>
        <taxon>Eukaryota</taxon>
        <taxon>Metazoa</taxon>
        <taxon>Spiralia</taxon>
        <taxon>Lophotrochozoa</taxon>
        <taxon>Platyhelminthes</taxon>
        <taxon>Trematoda</taxon>
        <taxon>Digenea</taxon>
        <taxon>Plagiorchiida</taxon>
        <taxon>Echinostomata</taxon>
        <taxon>Echinostomatoidea</taxon>
        <taxon>Echinostomatidae</taxon>
        <taxon>Echinostoma</taxon>
    </lineage>
</organism>
<dbReference type="WBParaSite" id="ECPE_0000345201-mRNA-1">
    <property type="protein sequence ID" value="ECPE_0000345201-mRNA-1"/>
    <property type="gene ID" value="ECPE_0000345201"/>
</dbReference>
<dbReference type="Proteomes" id="UP000272942">
    <property type="component" value="Unassembled WGS sequence"/>
</dbReference>
<sequence length="319" mass="35932">MNPDELLQNKYDRLCVEYNKVVDSSFLSSYRSSVAEEQAEGIEGHTELLPKSNKKASDQSSGDTTVITHKNLDHLVADFTQALNEWSSSIRSSEKPELSDVKDALIARISRLERQLCDVSLQYQMERRRRLMVEKERSSTALDELTSASSATTTNNNHGDSETLNSVTDVNMGDSLMLDWMQERIYAVTDQAQYFAARAAFLQDELLCLIPHITELVKQALRHRAENESSHKALRQLQDDLDAAHSNALRQSTQMAEHISSLTEELQAIRAHGWHSPGSTDSSDRSAKKVHHYVASDVGNSIFNPVNETRMTKRQGEQL</sequence>
<accession>A0A183A914</accession>
<proteinExistence type="predicted"/>
<evidence type="ECO:0000313" key="3">
    <source>
        <dbReference type="Proteomes" id="UP000272942"/>
    </source>
</evidence>
<evidence type="ECO:0000313" key="4">
    <source>
        <dbReference type="WBParaSite" id="ECPE_0000345201-mRNA-1"/>
    </source>
</evidence>
<name>A0A183A914_9TREM</name>
<dbReference type="EMBL" id="UZAN01040409">
    <property type="protein sequence ID" value="VDP69555.1"/>
    <property type="molecule type" value="Genomic_DNA"/>
</dbReference>
<protein>
    <submittedName>
        <fullName evidence="4">Component of oligomeric Golgi complex 7</fullName>
    </submittedName>
</protein>
<feature type="region of interest" description="Disordered" evidence="1">
    <location>
        <begin position="133"/>
        <end position="166"/>
    </location>
</feature>
<evidence type="ECO:0000256" key="1">
    <source>
        <dbReference type="SAM" id="MobiDB-lite"/>
    </source>
</evidence>
<reference evidence="4" key="1">
    <citation type="submission" date="2016-06" db="UniProtKB">
        <authorList>
            <consortium name="WormBaseParasite"/>
        </authorList>
    </citation>
    <scope>IDENTIFICATION</scope>
</reference>